<dbReference type="Pfam" id="PF03466">
    <property type="entry name" value="LysR_substrate"/>
    <property type="match status" value="1"/>
</dbReference>
<dbReference type="PROSITE" id="PS50931">
    <property type="entry name" value="HTH_LYSR"/>
    <property type="match status" value="1"/>
</dbReference>
<evidence type="ECO:0000313" key="7">
    <source>
        <dbReference type="Proteomes" id="UP000035444"/>
    </source>
</evidence>
<evidence type="ECO:0000256" key="3">
    <source>
        <dbReference type="ARBA" id="ARBA00023125"/>
    </source>
</evidence>
<keyword evidence="2" id="KW-0805">Transcription regulation</keyword>
<comment type="similarity">
    <text evidence="1">Belongs to the LysR transcriptional regulatory family.</text>
</comment>
<dbReference type="InterPro" id="IPR058163">
    <property type="entry name" value="LysR-type_TF_proteobact-type"/>
</dbReference>
<dbReference type="Pfam" id="PF00126">
    <property type="entry name" value="HTH_1"/>
    <property type="match status" value="1"/>
</dbReference>
<dbReference type="EMBL" id="LAQL01000028">
    <property type="protein sequence ID" value="KLN58899.1"/>
    <property type="molecule type" value="Genomic_DNA"/>
</dbReference>
<dbReference type="PATRIC" id="fig|1489064.4.peg.1942"/>
<dbReference type="Gene3D" id="1.10.10.10">
    <property type="entry name" value="Winged helix-like DNA-binding domain superfamily/Winged helix DNA-binding domain"/>
    <property type="match status" value="1"/>
</dbReference>
<dbReference type="PRINTS" id="PR00039">
    <property type="entry name" value="HTHLYSR"/>
</dbReference>
<dbReference type="PANTHER" id="PTHR30537:SF26">
    <property type="entry name" value="GLYCINE CLEAVAGE SYSTEM TRANSCRIPTIONAL ACTIVATOR"/>
    <property type="match status" value="1"/>
</dbReference>
<keyword evidence="4" id="KW-0804">Transcription</keyword>
<dbReference type="InterPro" id="IPR005119">
    <property type="entry name" value="LysR_subst-bd"/>
</dbReference>
<evidence type="ECO:0000256" key="4">
    <source>
        <dbReference type="ARBA" id="ARBA00023163"/>
    </source>
</evidence>
<organism evidence="6 7">
    <name type="scientific">Kiloniella spongiae</name>
    <dbReference type="NCBI Taxonomy" id="1489064"/>
    <lineage>
        <taxon>Bacteria</taxon>
        <taxon>Pseudomonadati</taxon>
        <taxon>Pseudomonadota</taxon>
        <taxon>Alphaproteobacteria</taxon>
        <taxon>Rhodospirillales</taxon>
        <taxon>Kiloniellaceae</taxon>
        <taxon>Kiloniella</taxon>
    </lineage>
</organism>
<dbReference type="PANTHER" id="PTHR30537">
    <property type="entry name" value="HTH-TYPE TRANSCRIPTIONAL REGULATOR"/>
    <property type="match status" value="1"/>
</dbReference>
<evidence type="ECO:0000313" key="6">
    <source>
        <dbReference type="EMBL" id="KLN58899.1"/>
    </source>
</evidence>
<dbReference type="AlphaFoldDB" id="A0A0H2M8V2"/>
<keyword evidence="7" id="KW-1185">Reference proteome</keyword>
<dbReference type="GO" id="GO:0006351">
    <property type="term" value="P:DNA-templated transcription"/>
    <property type="evidence" value="ECO:0007669"/>
    <property type="project" value="TreeGrafter"/>
</dbReference>
<dbReference type="InterPro" id="IPR036388">
    <property type="entry name" value="WH-like_DNA-bd_sf"/>
</dbReference>
<proteinExistence type="inferred from homology"/>
<name>A0A0H2M8V2_9PROT</name>
<reference evidence="6 7" key="1">
    <citation type="submission" date="2015-03" db="EMBL/GenBank/DDBJ databases">
        <title>Genome Sequence of Kiloniella spongiae MEBiC09566, isolated from a marine sponge.</title>
        <authorList>
            <person name="Shao Z."/>
            <person name="Wang L."/>
            <person name="Li X."/>
        </authorList>
    </citation>
    <scope>NUCLEOTIDE SEQUENCE [LARGE SCALE GENOMIC DNA]</scope>
    <source>
        <strain evidence="6 7">MEBiC09566</strain>
    </source>
</reference>
<dbReference type="InterPro" id="IPR036390">
    <property type="entry name" value="WH_DNA-bd_sf"/>
</dbReference>
<dbReference type="Gene3D" id="3.40.190.10">
    <property type="entry name" value="Periplasmic binding protein-like II"/>
    <property type="match status" value="2"/>
</dbReference>
<gene>
    <name evidence="6" type="ORF">WH96_20570</name>
</gene>
<dbReference type="SUPFAM" id="SSF53850">
    <property type="entry name" value="Periplasmic binding protein-like II"/>
    <property type="match status" value="1"/>
</dbReference>
<dbReference type="STRING" id="1489064.WH96_20570"/>
<accession>A0A0H2M8V2</accession>
<protein>
    <recommendedName>
        <fullName evidence="5">HTH lysR-type domain-containing protein</fullName>
    </recommendedName>
</protein>
<dbReference type="InterPro" id="IPR000847">
    <property type="entry name" value="LysR_HTH_N"/>
</dbReference>
<evidence type="ECO:0000259" key="5">
    <source>
        <dbReference type="PROSITE" id="PS50931"/>
    </source>
</evidence>
<sequence length="300" mass="33888">MLRAFDAAARNLSFTLAAKELNVNQPAVSRQISGLEMQLGTILFLRTRPKLTLTADGQSLHSAVSSGFSQIGAALDTIQNRNRSTSVAVRTTIGFASCYLINQLSGFYNLHPNTELELVTGDSGEKYEYHPADFDVAVIFGYPEDFPEYESHLIFPEILIPVCAPNYFTPEQKLKGIKLADETLLTLTEKPHLNNWETYFFNTEDTPKKPEKANVFNSFMVYIHAVLSGRGVALSWAGLIEDFIKTERLITVGERYLRTRRGYYCCLSERGQKSASARKFANWLIEETRISRGEMLNKYQ</sequence>
<dbReference type="SUPFAM" id="SSF46785">
    <property type="entry name" value="Winged helix' DNA-binding domain"/>
    <property type="match status" value="1"/>
</dbReference>
<dbReference type="GO" id="GO:0043565">
    <property type="term" value="F:sequence-specific DNA binding"/>
    <property type="evidence" value="ECO:0007669"/>
    <property type="project" value="TreeGrafter"/>
</dbReference>
<comment type="caution">
    <text evidence="6">The sequence shown here is derived from an EMBL/GenBank/DDBJ whole genome shotgun (WGS) entry which is preliminary data.</text>
</comment>
<keyword evidence="3" id="KW-0238">DNA-binding</keyword>
<feature type="domain" description="HTH lysR-type" evidence="5">
    <location>
        <begin position="1"/>
        <end position="54"/>
    </location>
</feature>
<evidence type="ECO:0000256" key="1">
    <source>
        <dbReference type="ARBA" id="ARBA00009437"/>
    </source>
</evidence>
<evidence type="ECO:0000256" key="2">
    <source>
        <dbReference type="ARBA" id="ARBA00023015"/>
    </source>
</evidence>
<dbReference type="GO" id="GO:0003700">
    <property type="term" value="F:DNA-binding transcription factor activity"/>
    <property type="evidence" value="ECO:0007669"/>
    <property type="project" value="InterPro"/>
</dbReference>
<dbReference type="Proteomes" id="UP000035444">
    <property type="component" value="Unassembled WGS sequence"/>
</dbReference>